<feature type="non-terminal residue" evidence="1">
    <location>
        <position position="191"/>
    </location>
</feature>
<dbReference type="VEuPathDB" id="ToxoDB:TGVEG_442430"/>
<gene>
    <name evidence="1" type="ORF">TGVEG_442430</name>
</gene>
<evidence type="ECO:0000313" key="2">
    <source>
        <dbReference type="Proteomes" id="UP000002226"/>
    </source>
</evidence>
<proteinExistence type="predicted"/>
<reference evidence="1" key="1">
    <citation type="submission" date="2007-03" db="EMBL/GenBank/DDBJ databases">
        <authorList>
            <person name="Paulsen I."/>
        </authorList>
    </citation>
    <scope>NUCLEOTIDE SEQUENCE</scope>
    <source>
        <strain evidence="1">VEG</strain>
    </source>
</reference>
<sequence length="191" mass="21127">MGLVAYLRGWVSNYWVCVAMQSVCEMVGDVVQARAVVVRRGCSLTGCAKSTGDGGYVLRVCGLASEALCGRCTDVWVPPQVTPRGPMSLWHELSTCREWRRHMVRPLYGMRLVAYVRGWAREVSEEKDVVACSVSRGNCRTTERRDYCCLGHRDEVQRSDITLARTADVLRLAAPQVAGWDEGVGGGGWRA</sequence>
<protein>
    <submittedName>
        <fullName evidence="1">Uncharacterized protein</fullName>
    </submittedName>
</protein>
<dbReference type="EMBL" id="AAYL02000464">
    <property type="protein sequence ID" value="ESS28167.1"/>
    <property type="molecule type" value="Genomic_DNA"/>
</dbReference>
<organism evidence="1 2">
    <name type="scientific">Toxoplasma gondii (strain ATCC 50861 / VEG)</name>
    <dbReference type="NCBI Taxonomy" id="432359"/>
    <lineage>
        <taxon>Eukaryota</taxon>
        <taxon>Sar</taxon>
        <taxon>Alveolata</taxon>
        <taxon>Apicomplexa</taxon>
        <taxon>Conoidasida</taxon>
        <taxon>Coccidia</taxon>
        <taxon>Eucoccidiorida</taxon>
        <taxon>Eimeriorina</taxon>
        <taxon>Sarcocystidae</taxon>
        <taxon>Toxoplasma</taxon>
    </lineage>
</organism>
<name>V4Z6R0_TOXGV</name>
<comment type="caution">
    <text evidence="1">The sequence shown here is derived from an EMBL/GenBank/DDBJ whole genome shotgun (WGS) entry which is preliminary data.</text>
</comment>
<evidence type="ECO:0000313" key="1">
    <source>
        <dbReference type="EMBL" id="ESS28167.1"/>
    </source>
</evidence>
<keyword evidence="2" id="KW-1185">Reference proteome</keyword>
<dbReference type="Proteomes" id="UP000002226">
    <property type="component" value="Unassembled WGS sequence"/>
</dbReference>
<dbReference type="AlphaFoldDB" id="V4Z6R0"/>
<dbReference type="OMA" id="QSVCEMV"/>
<accession>V4Z6R0</accession>